<protein>
    <submittedName>
        <fullName evidence="1">Uncharacterized protein</fullName>
    </submittedName>
</protein>
<reference evidence="1" key="1">
    <citation type="journal article" date="2009" name="PLoS Genet.">
        <title>Sequencing, mapping, and analysis of 27,455 maize full-length cDNAs.</title>
        <authorList>
            <person name="Soderlund C."/>
            <person name="Descour A."/>
            <person name="Kudrna D."/>
            <person name="Bomhoff M."/>
            <person name="Boyd L."/>
            <person name="Currie J."/>
            <person name="Angelova A."/>
            <person name="Collura K."/>
            <person name="Wissotski M."/>
            <person name="Ashley E."/>
            <person name="Morrow D."/>
            <person name="Fernandes J."/>
            <person name="Walbot V."/>
            <person name="Yu Y."/>
        </authorList>
    </citation>
    <scope>NUCLEOTIDE SEQUENCE</scope>
    <source>
        <strain evidence="1">B73</strain>
    </source>
</reference>
<name>C4J1P5_MAIZE</name>
<reference evidence="1" key="2">
    <citation type="submission" date="2012-06" db="EMBL/GenBank/DDBJ databases">
        <authorList>
            <person name="Yu Y."/>
            <person name="Currie J."/>
            <person name="Lomeli R."/>
            <person name="Angelova A."/>
            <person name="Collura K."/>
            <person name="Wissotski M."/>
            <person name="Campos D."/>
            <person name="Kudrna D."/>
            <person name="Golser W."/>
            <person name="Ashely E."/>
            <person name="Descour A."/>
            <person name="Fernandes J."/>
            <person name="Soderlund C."/>
            <person name="Walbot V."/>
        </authorList>
    </citation>
    <scope>NUCLEOTIDE SEQUENCE</scope>
    <source>
        <strain evidence="1">B73</strain>
    </source>
</reference>
<accession>C4J1P5</accession>
<sequence length="14" mass="1618">MVVDERGGSLSRRR</sequence>
<organism evidence="1">
    <name type="scientific">Zea mays</name>
    <name type="common">Maize</name>
    <dbReference type="NCBI Taxonomy" id="4577"/>
    <lineage>
        <taxon>Eukaryota</taxon>
        <taxon>Viridiplantae</taxon>
        <taxon>Streptophyta</taxon>
        <taxon>Embryophyta</taxon>
        <taxon>Tracheophyta</taxon>
        <taxon>Spermatophyta</taxon>
        <taxon>Magnoliopsida</taxon>
        <taxon>Liliopsida</taxon>
        <taxon>Poales</taxon>
        <taxon>Poaceae</taxon>
        <taxon>PACMAD clade</taxon>
        <taxon>Panicoideae</taxon>
        <taxon>Andropogonodae</taxon>
        <taxon>Andropogoneae</taxon>
        <taxon>Tripsacinae</taxon>
        <taxon>Zea</taxon>
    </lineage>
</organism>
<dbReference type="EMBL" id="BT084742">
    <property type="protein sequence ID" value="ACR35095.1"/>
    <property type="molecule type" value="mRNA"/>
</dbReference>
<evidence type="ECO:0000313" key="1">
    <source>
        <dbReference type="EMBL" id="ACR35095.1"/>
    </source>
</evidence>
<proteinExistence type="evidence at transcript level"/>